<dbReference type="PaxDb" id="6239-Y60A9A.1"/>
<dbReference type="PhylomeDB" id="Q7YWN7"/>
<dbReference type="AlphaFoldDB" id="Q7YWN7"/>
<accession>Q7YWN7</accession>
<dbReference type="UCSC" id="Y60A9A.1">
    <property type="organism name" value="c. elegans"/>
</dbReference>
<dbReference type="EMBL" id="BX284606">
    <property type="protein sequence ID" value="CAE18032.2"/>
    <property type="molecule type" value="Genomic_DNA"/>
</dbReference>
<evidence type="ECO:0000313" key="2">
    <source>
        <dbReference type="Proteomes" id="UP000001940"/>
    </source>
</evidence>
<dbReference type="WormBase" id="Y60A9A.1">
    <property type="protein sequence ID" value="CE53540"/>
    <property type="gene ID" value="WBGene00013371"/>
</dbReference>
<dbReference type="InParanoid" id="Q7YWN7"/>
<protein>
    <submittedName>
        <fullName evidence="1">Uncharacterized protein</fullName>
    </submittedName>
</protein>
<organism evidence="1 2">
    <name type="scientific">Caenorhabditis elegans</name>
    <dbReference type="NCBI Taxonomy" id="6239"/>
    <lineage>
        <taxon>Eukaryota</taxon>
        <taxon>Metazoa</taxon>
        <taxon>Ecdysozoa</taxon>
        <taxon>Nematoda</taxon>
        <taxon>Chromadorea</taxon>
        <taxon>Rhabditida</taxon>
        <taxon>Rhabditina</taxon>
        <taxon>Rhabditomorpha</taxon>
        <taxon>Rhabditoidea</taxon>
        <taxon>Rhabditidae</taxon>
        <taxon>Peloderinae</taxon>
        <taxon>Caenorhabditis</taxon>
    </lineage>
</organism>
<dbReference type="HOGENOM" id="CLU_2186319_0_0_1"/>
<keyword evidence="2" id="KW-1185">Reference proteome</keyword>
<reference evidence="1 2" key="1">
    <citation type="journal article" date="1998" name="Science">
        <title>Genome sequence of the nematode C. elegans: a platform for investigating biology.</title>
        <authorList>
            <consortium name="The C. elegans sequencing consortium"/>
            <person name="Sulson J.E."/>
            <person name="Waterston R."/>
        </authorList>
    </citation>
    <scope>NUCLEOTIDE SEQUENCE [LARGE SCALE GENOMIC DNA]</scope>
    <source>
        <strain evidence="1 2">Bristol N2</strain>
    </source>
</reference>
<name>Q7YWN7_CAEEL</name>
<sequence length="104" mass="11909">MLSTRIFQNQQHTFIQTPETSQVHLESLTGVAVRQTSKIVSPFDFSDSENLPNAQRRLITDTVPCCLNFDNDQDDDEEQATCSSTKSSPIEPQIIFKKDKCFYY</sequence>
<evidence type="ECO:0000313" key="1">
    <source>
        <dbReference type="EMBL" id="CAE18032.2"/>
    </source>
</evidence>
<dbReference type="AGR" id="WB:WBGene00013371"/>
<gene>
    <name evidence="1" type="ORF">CELE_Y60A9A.1</name>
    <name evidence="1 3" type="ORF">Y60A9A.1</name>
</gene>
<proteinExistence type="predicted"/>
<dbReference type="Proteomes" id="UP000001940">
    <property type="component" value="Chromosome X"/>
</dbReference>
<dbReference type="STRING" id="6239.Y60A9A.1.1"/>
<evidence type="ECO:0000313" key="3">
    <source>
        <dbReference type="WormBase" id="Y60A9A.1"/>
    </source>
</evidence>